<dbReference type="RefSeq" id="WP_013928058.1">
    <property type="nucleotide sequence ID" value="NC_015703.1"/>
</dbReference>
<dbReference type="AlphaFoldDB" id="A0A7U3ZK77"/>
<dbReference type="Proteomes" id="UP000000493">
    <property type="component" value="Chromosome"/>
</dbReference>
<evidence type="ECO:0000313" key="1">
    <source>
        <dbReference type="EMBL" id="AEI48747.1"/>
    </source>
</evidence>
<proteinExistence type="predicted"/>
<gene>
    <name evidence="1" type="ordered locus">Runsl_2336</name>
</gene>
<accession>A0A7U3ZK77</accession>
<keyword evidence="2" id="KW-1185">Reference proteome</keyword>
<evidence type="ECO:0000313" key="2">
    <source>
        <dbReference type="Proteomes" id="UP000000493"/>
    </source>
</evidence>
<dbReference type="EMBL" id="CP002859">
    <property type="protein sequence ID" value="AEI48747.1"/>
    <property type="molecule type" value="Genomic_DNA"/>
</dbReference>
<dbReference type="KEGG" id="rsi:Runsl_2336"/>
<organism evidence="1 2">
    <name type="scientific">Runella slithyformis (strain ATCC 29530 / DSM 19594 / LMG 11500 / NCIMB 11436 / LSU 4)</name>
    <dbReference type="NCBI Taxonomy" id="761193"/>
    <lineage>
        <taxon>Bacteria</taxon>
        <taxon>Pseudomonadati</taxon>
        <taxon>Bacteroidota</taxon>
        <taxon>Cytophagia</taxon>
        <taxon>Cytophagales</taxon>
        <taxon>Spirosomataceae</taxon>
        <taxon>Runella</taxon>
    </lineage>
</organism>
<reference evidence="1 2" key="2">
    <citation type="journal article" date="2012" name="Stand. Genomic Sci.">
        <title>Complete genome sequence of the aquatic bacterium Runella slithyformis type strain (LSU 4(T)).</title>
        <authorList>
            <person name="Copeland A."/>
            <person name="Zhang X."/>
            <person name="Misra M."/>
            <person name="Lapidus A."/>
            <person name="Nolan M."/>
            <person name="Lucas S."/>
            <person name="Deshpande S."/>
            <person name="Cheng J.F."/>
            <person name="Tapia R."/>
            <person name="Goodwin L.A."/>
            <person name="Pitluck S."/>
            <person name="Liolios K."/>
            <person name="Pagani I."/>
            <person name="Ivanova N."/>
            <person name="Mikhailova N."/>
            <person name="Pati A."/>
            <person name="Chen A."/>
            <person name="Palaniappan K."/>
            <person name="Land M."/>
            <person name="Hauser L."/>
            <person name="Pan C."/>
            <person name="Jeffries C.D."/>
            <person name="Detter J.C."/>
            <person name="Brambilla E.M."/>
            <person name="Rohde M."/>
            <person name="Djao O.D."/>
            <person name="Goker M."/>
            <person name="Sikorski J."/>
            <person name="Tindall B.J."/>
            <person name="Woyke T."/>
            <person name="Bristow J."/>
            <person name="Eisen J.A."/>
            <person name="Markowitz V."/>
            <person name="Hugenholtz P."/>
            <person name="Kyrpides N.C."/>
            <person name="Klenk H.P."/>
            <person name="Mavromatis K."/>
        </authorList>
    </citation>
    <scope>NUCLEOTIDE SEQUENCE [LARGE SCALE GENOMIC DNA]</scope>
    <source>
        <strain evidence="2">ATCC 29530 / DSM 19594 / LMG 11500 / NCIMB 11436 / LSU 4</strain>
    </source>
</reference>
<reference evidence="2" key="1">
    <citation type="submission" date="2011-06" db="EMBL/GenBank/DDBJ databases">
        <title>The complete genome of chromosome of Runella slithyformis DSM 19594.</title>
        <authorList>
            <consortium name="US DOE Joint Genome Institute (JGI-PGF)"/>
            <person name="Lucas S."/>
            <person name="Han J."/>
            <person name="Lapidus A."/>
            <person name="Bruce D."/>
            <person name="Goodwin L."/>
            <person name="Pitluck S."/>
            <person name="Peters L."/>
            <person name="Kyrpides N."/>
            <person name="Mavromatis K."/>
            <person name="Ivanova N."/>
            <person name="Ovchinnikova G."/>
            <person name="Zhang X."/>
            <person name="Misra M."/>
            <person name="Detter J.C."/>
            <person name="Tapia R."/>
            <person name="Han C."/>
            <person name="Land M."/>
            <person name="Hauser L."/>
            <person name="Markowitz V."/>
            <person name="Cheng J.-F."/>
            <person name="Hugenholtz P."/>
            <person name="Woyke T."/>
            <person name="Wu D."/>
            <person name="Tindall B."/>
            <person name="Faehrich R."/>
            <person name="Brambilla E."/>
            <person name="Klenk H.-P."/>
            <person name="Eisen J.A."/>
        </authorList>
    </citation>
    <scope>NUCLEOTIDE SEQUENCE [LARGE SCALE GENOMIC DNA]</scope>
    <source>
        <strain evidence="2">ATCC 29530 / DSM 19594 / LMG 11500 / NCIMB 11436 / LSU 4</strain>
    </source>
</reference>
<name>A0A7U3ZK77_RUNSL</name>
<protein>
    <submittedName>
        <fullName evidence="1">Uncharacterized protein</fullName>
    </submittedName>
</protein>
<sequence>MDNCKMETYKGHEMIETLSELFTQTLQRKVFDRGFFSAFSTLFAATARSRIFKDAFEQSRKGGLLNRR</sequence>